<organism evidence="3 4">
    <name type="scientific">Grifola frondosa</name>
    <name type="common">Maitake</name>
    <name type="synonym">Polyporus frondosus</name>
    <dbReference type="NCBI Taxonomy" id="5627"/>
    <lineage>
        <taxon>Eukaryota</taxon>
        <taxon>Fungi</taxon>
        <taxon>Dikarya</taxon>
        <taxon>Basidiomycota</taxon>
        <taxon>Agaricomycotina</taxon>
        <taxon>Agaricomycetes</taxon>
        <taxon>Polyporales</taxon>
        <taxon>Grifolaceae</taxon>
        <taxon>Grifola</taxon>
    </lineage>
</organism>
<dbReference type="OMA" id="RIAHKTQ"/>
<dbReference type="SMART" id="SM00066">
    <property type="entry name" value="GAL4"/>
    <property type="match status" value="1"/>
</dbReference>
<evidence type="ECO:0000259" key="2">
    <source>
        <dbReference type="PROSITE" id="PS50048"/>
    </source>
</evidence>
<dbReference type="EMBL" id="LUGG01000011">
    <property type="protein sequence ID" value="OBZ71244.1"/>
    <property type="molecule type" value="Genomic_DNA"/>
</dbReference>
<feature type="region of interest" description="Disordered" evidence="1">
    <location>
        <begin position="175"/>
        <end position="274"/>
    </location>
</feature>
<feature type="compositionally biased region" description="Polar residues" evidence="1">
    <location>
        <begin position="262"/>
        <end position="274"/>
    </location>
</feature>
<dbReference type="InterPro" id="IPR036864">
    <property type="entry name" value="Zn2-C6_fun-type_DNA-bd_sf"/>
</dbReference>
<feature type="region of interest" description="Disordered" evidence="1">
    <location>
        <begin position="28"/>
        <end position="49"/>
    </location>
</feature>
<feature type="compositionally biased region" description="Low complexity" evidence="1">
    <location>
        <begin position="332"/>
        <end position="350"/>
    </location>
</feature>
<dbReference type="AlphaFoldDB" id="A0A1C7M884"/>
<feature type="compositionally biased region" description="Polar residues" evidence="1">
    <location>
        <begin position="207"/>
        <end position="225"/>
    </location>
</feature>
<dbReference type="PANTHER" id="PTHR47785">
    <property type="entry name" value="ZN(II)2CYS6 TRANSCRIPTION FACTOR (EUROFUNG)-RELATED-RELATED"/>
    <property type="match status" value="1"/>
</dbReference>
<evidence type="ECO:0000313" key="4">
    <source>
        <dbReference type="Proteomes" id="UP000092993"/>
    </source>
</evidence>
<dbReference type="CDD" id="cd00067">
    <property type="entry name" value="GAL4"/>
    <property type="match status" value="1"/>
</dbReference>
<keyword evidence="4" id="KW-1185">Reference proteome</keyword>
<dbReference type="OrthoDB" id="10261408at2759"/>
<dbReference type="GO" id="GO:0000981">
    <property type="term" value="F:DNA-binding transcription factor activity, RNA polymerase II-specific"/>
    <property type="evidence" value="ECO:0007669"/>
    <property type="project" value="InterPro"/>
</dbReference>
<dbReference type="SUPFAM" id="SSF57701">
    <property type="entry name" value="Zn2/Cys6 DNA-binding domain"/>
    <property type="match status" value="1"/>
</dbReference>
<feature type="region of interest" description="Disordered" evidence="1">
    <location>
        <begin position="314"/>
        <end position="351"/>
    </location>
</feature>
<dbReference type="Pfam" id="PF00172">
    <property type="entry name" value="Zn_clus"/>
    <property type="match status" value="1"/>
</dbReference>
<proteinExistence type="predicted"/>
<evidence type="ECO:0000313" key="3">
    <source>
        <dbReference type="EMBL" id="OBZ71244.1"/>
    </source>
</evidence>
<evidence type="ECO:0000256" key="1">
    <source>
        <dbReference type="SAM" id="MobiDB-lite"/>
    </source>
</evidence>
<dbReference type="Gene3D" id="4.10.240.10">
    <property type="entry name" value="Zn(2)-C6 fungal-type DNA-binding domain"/>
    <property type="match status" value="1"/>
</dbReference>
<protein>
    <recommendedName>
        <fullName evidence="2">Zn(2)-C6 fungal-type domain-containing protein</fullName>
    </recommendedName>
</protein>
<name>A0A1C7M884_GRIFR</name>
<dbReference type="GO" id="GO:0008270">
    <property type="term" value="F:zinc ion binding"/>
    <property type="evidence" value="ECO:0007669"/>
    <property type="project" value="InterPro"/>
</dbReference>
<dbReference type="PROSITE" id="PS00463">
    <property type="entry name" value="ZN2_CY6_FUNGAL_1"/>
    <property type="match status" value="1"/>
</dbReference>
<dbReference type="STRING" id="5627.A0A1C7M884"/>
<dbReference type="PROSITE" id="PS50048">
    <property type="entry name" value="ZN2_CY6_FUNGAL_2"/>
    <property type="match status" value="1"/>
</dbReference>
<gene>
    <name evidence="3" type="ORF">A0H81_08436</name>
</gene>
<dbReference type="Proteomes" id="UP000092993">
    <property type="component" value="Unassembled WGS sequence"/>
</dbReference>
<accession>A0A1C7M884</accession>
<dbReference type="InterPro" id="IPR001138">
    <property type="entry name" value="Zn2Cys6_DnaBD"/>
</dbReference>
<comment type="caution">
    <text evidence="3">The sequence shown here is derived from an EMBL/GenBank/DDBJ whole genome shotgun (WGS) entry which is preliminary data.</text>
</comment>
<dbReference type="InterPro" id="IPR053181">
    <property type="entry name" value="EcdB-like_regulator"/>
</dbReference>
<feature type="domain" description="Zn(2)-C6 fungal-type" evidence="2">
    <location>
        <begin position="280"/>
        <end position="310"/>
    </location>
</feature>
<sequence length="393" mass="41418">MQTLQKYTREYLFDKFKSELQLHSPHHALPVRASQPSSAMSRLPPLSRTSRPTLAIDTAHAHVGAGANRHPSLSMPRSGVALNGDVSAAHVASAVVMPDMSPKTASSSRSQRQRAKKITVACNFCRSANLNATEESRHAASVPNDRTPATTRPITNVAAMASSGNNTAAIEKLKREHASDGHLTTPSSAIERRDGPSAVLPPIAHSAATTLGVSGTGSRRSSLNTELPPIATLSVPSGGPAHEDALPSLRSSDSQMTRRRTSSAASGKSRQSGHGSKIVACNFCRARKTRCDGAHPTCGSCSRRSLRCNYVNDPHAKSRSKSTGITPPEPAAPASSRSSPSAQLQLASSEVTTNNGFIRRVSAVEAEPPFQPNKKMRFTADLGAPAIAVVQAP</sequence>
<reference evidence="3 4" key="1">
    <citation type="submission" date="2016-03" db="EMBL/GenBank/DDBJ databases">
        <title>Whole genome sequencing of Grifola frondosa 9006-11.</title>
        <authorList>
            <person name="Min B."/>
            <person name="Park H."/>
            <person name="Kim J.-G."/>
            <person name="Cho H."/>
            <person name="Oh Y.-L."/>
            <person name="Kong W.-S."/>
            <person name="Choi I.-G."/>
        </authorList>
    </citation>
    <scope>NUCLEOTIDE SEQUENCE [LARGE SCALE GENOMIC DNA]</scope>
    <source>
        <strain evidence="3 4">9006-11</strain>
    </source>
</reference>